<comment type="catalytic activity">
    <reaction evidence="1">
        <text>ATP + H2O = ADP + phosphate + H(+)</text>
        <dbReference type="Rhea" id="RHEA:13065"/>
        <dbReference type="ChEBI" id="CHEBI:15377"/>
        <dbReference type="ChEBI" id="CHEBI:15378"/>
        <dbReference type="ChEBI" id="CHEBI:30616"/>
        <dbReference type="ChEBI" id="CHEBI:43474"/>
        <dbReference type="ChEBI" id="CHEBI:456216"/>
        <dbReference type="EC" id="5.6.2.3"/>
    </reaction>
</comment>
<keyword evidence="1" id="KW-0067">ATP-binding</keyword>
<dbReference type="SUPFAM" id="SSF52540">
    <property type="entry name" value="P-loop containing nucleoside triphosphate hydrolases"/>
    <property type="match status" value="1"/>
</dbReference>
<keyword evidence="1" id="KW-0547">Nucleotide-binding</keyword>
<dbReference type="OrthoDB" id="432234at2759"/>
<dbReference type="GO" id="GO:0005524">
    <property type="term" value="F:ATP binding"/>
    <property type="evidence" value="ECO:0007669"/>
    <property type="project" value="UniProtKB-KW"/>
</dbReference>
<accession>A0A0C3E8F1</accession>
<dbReference type="GO" id="GO:0006310">
    <property type="term" value="P:DNA recombination"/>
    <property type="evidence" value="ECO:0007669"/>
    <property type="project" value="UniProtKB-KW"/>
</dbReference>
<evidence type="ECO:0000259" key="2">
    <source>
        <dbReference type="Pfam" id="PF05970"/>
    </source>
</evidence>
<evidence type="ECO:0000313" key="4">
    <source>
        <dbReference type="Proteomes" id="UP000053989"/>
    </source>
</evidence>
<comment type="cofactor">
    <cofactor evidence="1">
        <name>Mg(2+)</name>
        <dbReference type="ChEBI" id="CHEBI:18420"/>
    </cofactor>
</comment>
<dbReference type="Gene3D" id="3.40.50.300">
    <property type="entry name" value="P-loop containing nucleotide triphosphate hydrolases"/>
    <property type="match status" value="1"/>
</dbReference>
<dbReference type="EC" id="5.6.2.3" evidence="1"/>
<comment type="similarity">
    <text evidence="1">Belongs to the helicase family.</text>
</comment>
<evidence type="ECO:0000313" key="3">
    <source>
        <dbReference type="EMBL" id="KIM64654.1"/>
    </source>
</evidence>
<gene>
    <name evidence="3" type="ORF">SCLCIDRAFT_114556</name>
</gene>
<dbReference type="Proteomes" id="UP000053989">
    <property type="component" value="Unassembled WGS sequence"/>
</dbReference>
<evidence type="ECO:0000256" key="1">
    <source>
        <dbReference type="RuleBase" id="RU363044"/>
    </source>
</evidence>
<dbReference type="GO" id="GO:0000723">
    <property type="term" value="P:telomere maintenance"/>
    <property type="evidence" value="ECO:0007669"/>
    <property type="project" value="InterPro"/>
</dbReference>
<dbReference type="InterPro" id="IPR010285">
    <property type="entry name" value="DNA_helicase_pif1-like_DEAD"/>
</dbReference>
<dbReference type="HOGENOM" id="CLU_001613_2_1_1"/>
<dbReference type="InterPro" id="IPR027417">
    <property type="entry name" value="P-loop_NTPase"/>
</dbReference>
<dbReference type="Pfam" id="PF05970">
    <property type="entry name" value="PIF1"/>
    <property type="match status" value="1"/>
</dbReference>
<organism evidence="3 4">
    <name type="scientific">Scleroderma citrinum Foug A</name>
    <dbReference type="NCBI Taxonomy" id="1036808"/>
    <lineage>
        <taxon>Eukaryota</taxon>
        <taxon>Fungi</taxon>
        <taxon>Dikarya</taxon>
        <taxon>Basidiomycota</taxon>
        <taxon>Agaricomycotina</taxon>
        <taxon>Agaricomycetes</taxon>
        <taxon>Agaricomycetidae</taxon>
        <taxon>Boletales</taxon>
        <taxon>Sclerodermatineae</taxon>
        <taxon>Sclerodermataceae</taxon>
        <taxon>Scleroderma</taxon>
    </lineage>
</organism>
<reference evidence="3 4" key="1">
    <citation type="submission" date="2014-04" db="EMBL/GenBank/DDBJ databases">
        <authorList>
            <consortium name="DOE Joint Genome Institute"/>
            <person name="Kuo A."/>
            <person name="Kohler A."/>
            <person name="Nagy L.G."/>
            <person name="Floudas D."/>
            <person name="Copeland A."/>
            <person name="Barry K.W."/>
            <person name="Cichocki N."/>
            <person name="Veneault-Fourrey C."/>
            <person name="LaButti K."/>
            <person name="Lindquist E.A."/>
            <person name="Lipzen A."/>
            <person name="Lundell T."/>
            <person name="Morin E."/>
            <person name="Murat C."/>
            <person name="Sun H."/>
            <person name="Tunlid A."/>
            <person name="Henrissat B."/>
            <person name="Grigoriev I.V."/>
            <person name="Hibbett D.S."/>
            <person name="Martin F."/>
            <person name="Nordberg H.P."/>
            <person name="Cantor M.N."/>
            <person name="Hua S.X."/>
        </authorList>
    </citation>
    <scope>NUCLEOTIDE SEQUENCE [LARGE SCALE GENOMIC DNA]</scope>
    <source>
        <strain evidence="3 4">Foug A</strain>
    </source>
</reference>
<dbReference type="GO" id="GO:0006281">
    <property type="term" value="P:DNA repair"/>
    <property type="evidence" value="ECO:0007669"/>
    <property type="project" value="UniProtKB-KW"/>
</dbReference>
<name>A0A0C3E8F1_9AGAM</name>
<keyword evidence="1" id="KW-0347">Helicase</keyword>
<keyword evidence="1" id="KW-0233">DNA recombination</keyword>
<keyword evidence="1" id="KW-0378">Hydrolase</keyword>
<dbReference type="InParanoid" id="A0A0C3E8F1"/>
<reference evidence="4" key="2">
    <citation type="submission" date="2015-01" db="EMBL/GenBank/DDBJ databases">
        <title>Evolutionary Origins and Diversification of the Mycorrhizal Mutualists.</title>
        <authorList>
            <consortium name="DOE Joint Genome Institute"/>
            <consortium name="Mycorrhizal Genomics Consortium"/>
            <person name="Kohler A."/>
            <person name="Kuo A."/>
            <person name="Nagy L.G."/>
            <person name="Floudas D."/>
            <person name="Copeland A."/>
            <person name="Barry K.W."/>
            <person name="Cichocki N."/>
            <person name="Veneault-Fourrey C."/>
            <person name="LaButti K."/>
            <person name="Lindquist E.A."/>
            <person name="Lipzen A."/>
            <person name="Lundell T."/>
            <person name="Morin E."/>
            <person name="Murat C."/>
            <person name="Riley R."/>
            <person name="Ohm R."/>
            <person name="Sun H."/>
            <person name="Tunlid A."/>
            <person name="Henrissat B."/>
            <person name="Grigoriev I.V."/>
            <person name="Hibbett D.S."/>
            <person name="Martin F."/>
        </authorList>
    </citation>
    <scope>NUCLEOTIDE SEQUENCE [LARGE SCALE GENOMIC DNA]</scope>
    <source>
        <strain evidence="4">Foug A</strain>
    </source>
</reference>
<dbReference type="STRING" id="1036808.A0A0C3E8F1"/>
<dbReference type="GO" id="GO:0016887">
    <property type="term" value="F:ATP hydrolysis activity"/>
    <property type="evidence" value="ECO:0007669"/>
    <property type="project" value="RHEA"/>
</dbReference>
<dbReference type="PANTHER" id="PTHR47642">
    <property type="entry name" value="ATP-DEPENDENT DNA HELICASE"/>
    <property type="match status" value="1"/>
</dbReference>
<keyword evidence="1" id="KW-0234">DNA repair</keyword>
<keyword evidence="1" id="KW-0227">DNA damage</keyword>
<feature type="domain" description="DNA helicase Pif1-like DEAD-box helicase" evidence="2">
    <location>
        <begin position="32"/>
        <end position="128"/>
    </location>
</feature>
<dbReference type="GO" id="GO:0043139">
    <property type="term" value="F:5'-3' DNA helicase activity"/>
    <property type="evidence" value="ECO:0007669"/>
    <property type="project" value="UniProtKB-EC"/>
</dbReference>
<dbReference type="InterPro" id="IPR051055">
    <property type="entry name" value="PIF1_helicase"/>
</dbReference>
<proteinExistence type="inferred from homology"/>
<protein>
    <recommendedName>
        <fullName evidence="1">ATP-dependent DNA helicase</fullName>
        <ecNumber evidence="1">5.6.2.3</ecNumber>
    </recommendedName>
</protein>
<keyword evidence="4" id="KW-1185">Reference proteome</keyword>
<dbReference type="AlphaFoldDB" id="A0A0C3E8F1"/>
<dbReference type="EMBL" id="KN822027">
    <property type="protein sequence ID" value="KIM64654.1"/>
    <property type="molecule type" value="Genomic_DNA"/>
</dbReference>
<sequence length="129" mass="14719">MLKDDQYRAYDIITWHLEQVLAGAKPPLLRQILHGEGGTGKSKVIQTVTQHFLLQGARYMLIKAAYTGIAASIIEGKITHTIAMIGQHNLHKALSKESKRKLQEFWREYAYLIIDEMSMISKTFFTLLS</sequence>